<dbReference type="SUPFAM" id="SSF50494">
    <property type="entry name" value="Trypsin-like serine proteases"/>
    <property type="match status" value="1"/>
</dbReference>
<comment type="caution">
    <text evidence="8">The sequence shown here is derived from an EMBL/GenBank/DDBJ whole genome shotgun (WGS) entry which is preliminary data.</text>
</comment>
<dbReference type="Gene3D" id="2.40.10.10">
    <property type="entry name" value="Trypsin-like serine proteases"/>
    <property type="match status" value="1"/>
</dbReference>
<dbReference type="PANTHER" id="PTHR24276">
    <property type="entry name" value="POLYSERASE-RELATED"/>
    <property type="match status" value="1"/>
</dbReference>
<dbReference type="InterPro" id="IPR009003">
    <property type="entry name" value="Peptidase_S1_PA"/>
</dbReference>
<feature type="signal peptide" evidence="6">
    <location>
        <begin position="1"/>
        <end position="22"/>
    </location>
</feature>
<dbReference type="Proteomes" id="UP000794436">
    <property type="component" value="Unassembled WGS sequence"/>
</dbReference>
<dbReference type="OrthoDB" id="160172at2759"/>
<keyword evidence="3" id="KW-1015">Disulfide bond</keyword>
<dbReference type="PANTHER" id="PTHR24276:SF98">
    <property type="entry name" value="FI18310P1-RELATED"/>
    <property type="match status" value="1"/>
</dbReference>
<keyword evidence="9" id="KW-1185">Reference proteome</keyword>
<evidence type="ECO:0000256" key="4">
    <source>
        <dbReference type="ARBA" id="ARBA00023180"/>
    </source>
</evidence>
<dbReference type="PROSITE" id="PS00134">
    <property type="entry name" value="TRYPSIN_HIS"/>
    <property type="match status" value="1"/>
</dbReference>
<evidence type="ECO:0000313" key="8">
    <source>
        <dbReference type="EMBL" id="TMW64601.1"/>
    </source>
</evidence>
<sequence>MVSLRLLLAAVAFLVSVSVIQADGSLPIVILGTQVESNACAGVAITTQHVLVHLSCMDSIGAITTASLLDPDDREDSTDQDRVQVTSSITVPFQDTTPSQADSTTPQVALRILTLQAPLVLDPVVLPLGTAYPAAFETDEKASVFSIDLNTMETTHFNSVVYFDNRVCSQQVCLFPADTKARTIPTQSNPWSFLLKRHGDRYWLFGLGGTPVTSSDGFWGFYWLPKVLTSSLFTTLRIEGVETVTSVTKEATKTINVEFGHIVGLRSKKDGKSFCLGNLISPFWILTAAHCSRKGEILYAVTYGDGQKMNGAVIGVNQTIVHPSYMRYHIDGLPENDFIHISDLMLVQLKEPAMRTFIKLISPSDELAPAIANAYTARSYSFAWSNGTETIQYVDAYVHYRQSACNRLMAPTKILPDPLMLCLQGTEKRKPCVSNANATANIIVILPTSWERRLLAIGSTDLACNEQKLLAAGTRVSAYIDPFVTRKAPEIDALLTFRTPTIQADSPPPVTRVPPVKTPKPTN</sequence>
<evidence type="ECO:0000256" key="5">
    <source>
        <dbReference type="SAM" id="MobiDB-lite"/>
    </source>
</evidence>
<evidence type="ECO:0000313" key="9">
    <source>
        <dbReference type="Proteomes" id="UP000794436"/>
    </source>
</evidence>
<reference evidence="8" key="1">
    <citation type="submission" date="2019-03" db="EMBL/GenBank/DDBJ databases">
        <title>Long read genome sequence of the mycoparasitic Pythium oligandrum ATCC 38472 isolated from sugarbeet rhizosphere.</title>
        <authorList>
            <person name="Gaulin E."/>
        </authorList>
    </citation>
    <scope>NUCLEOTIDE SEQUENCE</scope>
    <source>
        <strain evidence="8">ATCC 38472_TT</strain>
    </source>
</reference>
<evidence type="ECO:0000256" key="3">
    <source>
        <dbReference type="ARBA" id="ARBA00023157"/>
    </source>
</evidence>
<evidence type="ECO:0000256" key="2">
    <source>
        <dbReference type="ARBA" id="ARBA00023026"/>
    </source>
</evidence>
<accession>A0A8K1CKW6</accession>
<dbReference type="AlphaFoldDB" id="A0A8K1CKW6"/>
<evidence type="ECO:0000259" key="7">
    <source>
        <dbReference type="PROSITE" id="PS50240"/>
    </source>
</evidence>
<organism evidence="8 9">
    <name type="scientific">Pythium oligandrum</name>
    <name type="common">Mycoparasitic fungus</name>
    <dbReference type="NCBI Taxonomy" id="41045"/>
    <lineage>
        <taxon>Eukaryota</taxon>
        <taxon>Sar</taxon>
        <taxon>Stramenopiles</taxon>
        <taxon>Oomycota</taxon>
        <taxon>Peronosporomycetes</taxon>
        <taxon>Pythiales</taxon>
        <taxon>Pythiaceae</taxon>
        <taxon>Pythium</taxon>
    </lineage>
</organism>
<dbReference type="GO" id="GO:0004252">
    <property type="term" value="F:serine-type endopeptidase activity"/>
    <property type="evidence" value="ECO:0007669"/>
    <property type="project" value="InterPro"/>
</dbReference>
<keyword evidence="4" id="KW-0325">Glycoprotein</keyword>
<proteinExistence type="predicted"/>
<dbReference type="PROSITE" id="PS50240">
    <property type="entry name" value="TRYPSIN_DOM"/>
    <property type="match status" value="1"/>
</dbReference>
<evidence type="ECO:0000256" key="6">
    <source>
        <dbReference type="SAM" id="SignalP"/>
    </source>
</evidence>
<gene>
    <name evidence="8" type="ORF">Poli38472_011481</name>
</gene>
<feature type="compositionally biased region" description="Pro residues" evidence="5">
    <location>
        <begin position="506"/>
        <end position="523"/>
    </location>
</feature>
<dbReference type="InterPro" id="IPR043504">
    <property type="entry name" value="Peptidase_S1_PA_chymotrypsin"/>
</dbReference>
<evidence type="ECO:0000256" key="1">
    <source>
        <dbReference type="ARBA" id="ARBA00022729"/>
    </source>
</evidence>
<dbReference type="InterPro" id="IPR018114">
    <property type="entry name" value="TRYPSIN_HIS"/>
</dbReference>
<dbReference type="Pfam" id="PF00089">
    <property type="entry name" value="Trypsin"/>
    <property type="match status" value="1"/>
</dbReference>
<feature type="region of interest" description="Disordered" evidence="5">
    <location>
        <begin position="502"/>
        <end position="523"/>
    </location>
</feature>
<dbReference type="EMBL" id="SPLM01000039">
    <property type="protein sequence ID" value="TMW64601.1"/>
    <property type="molecule type" value="Genomic_DNA"/>
</dbReference>
<keyword evidence="2" id="KW-0843">Virulence</keyword>
<feature type="domain" description="Peptidase S1" evidence="7">
    <location>
        <begin position="238"/>
        <end position="481"/>
    </location>
</feature>
<dbReference type="InterPro" id="IPR001254">
    <property type="entry name" value="Trypsin_dom"/>
</dbReference>
<dbReference type="GO" id="GO:0006508">
    <property type="term" value="P:proteolysis"/>
    <property type="evidence" value="ECO:0007669"/>
    <property type="project" value="InterPro"/>
</dbReference>
<dbReference type="InterPro" id="IPR050430">
    <property type="entry name" value="Peptidase_S1"/>
</dbReference>
<dbReference type="SMART" id="SM00020">
    <property type="entry name" value="Tryp_SPc"/>
    <property type="match status" value="1"/>
</dbReference>
<feature type="chain" id="PRO_5035463037" description="Peptidase S1 domain-containing protein" evidence="6">
    <location>
        <begin position="23"/>
        <end position="523"/>
    </location>
</feature>
<keyword evidence="1 6" id="KW-0732">Signal</keyword>
<protein>
    <recommendedName>
        <fullName evidence="7">Peptidase S1 domain-containing protein</fullName>
    </recommendedName>
</protein>
<name>A0A8K1CKW6_PYTOL</name>